<dbReference type="EMBL" id="PYAL01000001">
    <property type="protein sequence ID" value="RXN92240.1"/>
    <property type="molecule type" value="Genomic_DNA"/>
</dbReference>
<dbReference type="Proteomes" id="UP000290849">
    <property type="component" value="Unassembled WGS sequence"/>
</dbReference>
<organism evidence="1 2">
    <name type="scientific">Achromobacter aloeverae</name>
    <dbReference type="NCBI Taxonomy" id="1750518"/>
    <lineage>
        <taxon>Bacteria</taxon>
        <taxon>Pseudomonadati</taxon>
        <taxon>Pseudomonadota</taxon>
        <taxon>Betaproteobacteria</taxon>
        <taxon>Burkholderiales</taxon>
        <taxon>Alcaligenaceae</taxon>
        <taxon>Achromobacter</taxon>
    </lineage>
</organism>
<comment type="caution">
    <text evidence="1">The sequence shown here is derived from an EMBL/GenBank/DDBJ whole genome shotgun (WGS) entry which is preliminary data.</text>
</comment>
<dbReference type="AlphaFoldDB" id="A0A4V1MSJ3"/>
<protein>
    <submittedName>
        <fullName evidence="1">Uncharacterized protein</fullName>
    </submittedName>
</protein>
<gene>
    <name evidence="1" type="ORF">C7R54_00265</name>
</gene>
<reference evidence="1 2" key="1">
    <citation type="journal article" date="2017" name="Int. J. Syst. Evol. Microbiol.">
        <title>Achromobacter aloeverae sp. nov., isolated from the root of Aloe vera (L.) Burm.f.</title>
        <authorList>
            <person name="Kuncharoen N."/>
            <person name="Muramatsu Y."/>
            <person name="Shibata C."/>
            <person name="Kamakura Y."/>
            <person name="Nakagawa Y."/>
            <person name="Tanasupawat S."/>
        </authorList>
    </citation>
    <scope>NUCLEOTIDE SEQUENCE [LARGE SCALE GENOMIC DNA]</scope>
    <source>
        <strain evidence="1 2">AVA-1</strain>
    </source>
</reference>
<evidence type="ECO:0000313" key="1">
    <source>
        <dbReference type="EMBL" id="RXN92240.1"/>
    </source>
</evidence>
<proteinExistence type="predicted"/>
<name>A0A4V1MSJ3_9BURK</name>
<keyword evidence="2" id="KW-1185">Reference proteome</keyword>
<accession>A0A4V1MSJ3</accession>
<sequence>MATRGDDHRLFLIHVLDDVVAVARQQPGRTPTHEHIDFTVVQLRIERTGGSLDDFDGDVRRFPPQGIHQFRNEGMGDPRNAAESQLDLRLSVPDVQGMQGLGRITHAAQQLMRVGEGHAATVAAREQLPAGDALGILQQ</sequence>
<evidence type="ECO:0000313" key="2">
    <source>
        <dbReference type="Proteomes" id="UP000290849"/>
    </source>
</evidence>